<name>A0A1I2LFP9_9CLOT</name>
<dbReference type="AlphaFoldDB" id="A0A1I2LFP9"/>
<dbReference type="OrthoDB" id="1938348at2"/>
<proteinExistence type="predicted"/>
<dbReference type="STRING" id="1529.SAMN04487885_11057"/>
<keyword evidence="2" id="KW-1185">Reference proteome</keyword>
<evidence type="ECO:0000313" key="1">
    <source>
        <dbReference type="EMBL" id="SFF78222.1"/>
    </source>
</evidence>
<dbReference type="RefSeq" id="WP_022788029.1">
    <property type="nucleotide sequence ID" value="NZ_BAAACD010000033.1"/>
</dbReference>
<evidence type="ECO:0008006" key="3">
    <source>
        <dbReference type="Google" id="ProtNLM"/>
    </source>
</evidence>
<dbReference type="GeneID" id="90545759"/>
<dbReference type="Proteomes" id="UP000182135">
    <property type="component" value="Unassembled WGS sequence"/>
</dbReference>
<protein>
    <recommendedName>
        <fullName evidence="3">ATP synthase subunit I</fullName>
    </recommendedName>
</protein>
<organism evidence="1 2">
    <name type="scientific">Clostridium cadaveris</name>
    <dbReference type="NCBI Taxonomy" id="1529"/>
    <lineage>
        <taxon>Bacteria</taxon>
        <taxon>Bacillati</taxon>
        <taxon>Bacillota</taxon>
        <taxon>Clostridia</taxon>
        <taxon>Eubacteriales</taxon>
        <taxon>Clostridiaceae</taxon>
        <taxon>Clostridium</taxon>
    </lineage>
</organism>
<gene>
    <name evidence="1" type="ORF">SAMN04487885_11057</name>
</gene>
<evidence type="ECO:0000313" key="2">
    <source>
        <dbReference type="Proteomes" id="UP000182135"/>
    </source>
</evidence>
<dbReference type="EMBL" id="FOOE01000010">
    <property type="protein sequence ID" value="SFF78222.1"/>
    <property type="molecule type" value="Genomic_DNA"/>
</dbReference>
<reference evidence="1 2" key="1">
    <citation type="submission" date="2016-10" db="EMBL/GenBank/DDBJ databases">
        <authorList>
            <person name="de Groot N.N."/>
        </authorList>
    </citation>
    <scope>NUCLEOTIDE SEQUENCE [LARGE SCALE GENOMIC DNA]</scope>
    <source>
        <strain evidence="1 2">NLAE-zl-G419</strain>
    </source>
</reference>
<sequence length="122" mass="13504">MDKVIAKMINSILKYNLYLGAILGIYIFINPKQAVLLILGLFVGTGNFILSTIVNSYFMKPEGALGAIRFITFARILVVVAIGAIIFVYNKLNVLLYAIGFTLHFIGIVMYGIRDSHKEGSE</sequence>
<accession>A0A1I2LFP9</accession>